<dbReference type="Proteomes" id="UP001564626">
    <property type="component" value="Unassembled WGS sequence"/>
</dbReference>
<evidence type="ECO:0000313" key="1">
    <source>
        <dbReference type="EMBL" id="MEY8043243.1"/>
    </source>
</evidence>
<protein>
    <submittedName>
        <fullName evidence="1">Uncharacterized protein</fullName>
    </submittedName>
</protein>
<accession>A0ABV4CQ70</accession>
<sequence>MDDETLLPVLTALESAEALRRDLDVAEAEDDRGRIRQEVERLRHWLRVSDQGREEYAALLDGLGAYADEVDKNLQSSGA</sequence>
<evidence type="ECO:0000313" key="2">
    <source>
        <dbReference type="Proteomes" id="UP001564626"/>
    </source>
</evidence>
<proteinExistence type="predicted"/>
<dbReference type="EMBL" id="JBGEHV010000084">
    <property type="protein sequence ID" value="MEY8043243.1"/>
    <property type="molecule type" value="Genomic_DNA"/>
</dbReference>
<name>A0ABV4CQ70_9PSEU</name>
<comment type="caution">
    <text evidence="1">The sequence shown here is derived from an EMBL/GenBank/DDBJ whole genome shotgun (WGS) entry which is preliminary data.</text>
</comment>
<keyword evidence="2" id="KW-1185">Reference proteome</keyword>
<gene>
    <name evidence="1" type="ORF">AB8O55_27860</name>
</gene>
<dbReference type="RefSeq" id="WP_345367986.1">
    <property type="nucleotide sequence ID" value="NZ_BAABII010000020.1"/>
</dbReference>
<organism evidence="1 2">
    <name type="scientific">Saccharopolyspora cebuensis</name>
    <dbReference type="NCBI Taxonomy" id="418759"/>
    <lineage>
        <taxon>Bacteria</taxon>
        <taxon>Bacillati</taxon>
        <taxon>Actinomycetota</taxon>
        <taxon>Actinomycetes</taxon>
        <taxon>Pseudonocardiales</taxon>
        <taxon>Pseudonocardiaceae</taxon>
        <taxon>Saccharopolyspora</taxon>
    </lineage>
</organism>
<reference evidence="1 2" key="1">
    <citation type="submission" date="2024-08" db="EMBL/GenBank/DDBJ databases">
        <title>Genome mining of Saccharopolyspora cebuensis PGLac3 from Nigerian medicinal plant.</title>
        <authorList>
            <person name="Ezeobiora C.E."/>
            <person name="Igbokwe N.H."/>
            <person name="Amin D.H."/>
            <person name="Mendie U.E."/>
        </authorList>
    </citation>
    <scope>NUCLEOTIDE SEQUENCE [LARGE SCALE GENOMIC DNA]</scope>
    <source>
        <strain evidence="1 2">PGLac3</strain>
    </source>
</reference>